<dbReference type="InterPro" id="IPR019341">
    <property type="entry name" value="Alpha/Gamma-adaptin-bd_p34"/>
</dbReference>
<protein>
    <recommendedName>
        <fullName evidence="2">Alpha-and gamma-adaptin-binding protein p34</fullName>
    </recommendedName>
</protein>
<dbReference type="Gene3D" id="3.40.50.11960">
    <property type="match status" value="1"/>
</dbReference>
<sequence>MDSEEQNPSILVVSCCDMEPSCIVKMILDPKNSATPSTVLEGVEAFPWHISTKYYEADVLLLTLGKKMLLPQDLARGVQATVVFFDSSADNGLENVEGWMSFLRDYEVDVNILLCDRCHENPTSGVSKRTAQEWCVKQGYELVELNPELDEEWEAEQDFIETTGIKRVVQALQAHVWPNLTMKERREPTSMSALLHGGDGNSQTDRNSVTDRLSMEALPPDPSEGNVEDRLAELLGCGGSETDFFQLFGELQTMKECLSSLPSDQRKACAEQVVLAFWRGIGGEADELDLIDEQPPA</sequence>
<dbReference type="AlphaFoldDB" id="A0A1B6MUC4"/>
<dbReference type="EMBL" id="GEBQ01000478">
    <property type="protein sequence ID" value="JAT39499.1"/>
    <property type="molecule type" value="Transcribed_RNA"/>
</dbReference>
<evidence type="ECO:0008006" key="2">
    <source>
        <dbReference type="Google" id="ProtNLM"/>
    </source>
</evidence>
<dbReference type="PANTHER" id="PTHR14659">
    <property type="entry name" value="ALPHA- AND GAMMA-ADAPTIN-BINDING PROTEIN P34"/>
    <property type="match status" value="1"/>
</dbReference>
<gene>
    <name evidence="1" type="ORF">g.29328</name>
</gene>
<dbReference type="Pfam" id="PF10199">
    <property type="entry name" value="Adaptin_binding"/>
    <property type="match status" value="1"/>
</dbReference>
<evidence type="ECO:0000313" key="1">
    <source>
        <dbReference type="EMBL" id="JAT39499.1"/>
    </source>
</evidence>
<name>A0A1B6MUC4_9HEMI</name>
<organism evidence="1">
    <name type="scientific">Graphocephala atropunctata</name>
    <dbReference type="NCBI Taxonomy" id="36148"/>
    <lineage>
        <taxon>Eukaryota</taxon>
        <taxon>Metazoa</taxon>
        <taxon>Ecdysozoa</taxon>
        <taxon>Arthropoda</taxon>
        <taxon>Hexapoda</taxon>
        <taxon>Insecta</taxon>
        <taxon>Pterygota</taxon>
        <taxon>Neoptera</taxon>
        <taxon>Paraneoptera</taxon>
        <taxon>Hemiptera</taxon>
        <taxon>Auchenorrhyncha</taxon>
        <taxon>Membracoidea</taxon>
        <taxon>Cicadellidae</taxon>
        <taxon>Cicadellinae</taxon>
        <taxon>Cicadellini</taxon>
        <taxon>Graphocephala</taxon>
    </lineage>
</organism>
<accession>A0A1B6MUC4</accession>
<proteinExistence type="predicted"/>
<reference evidence="1" key="1">
    <citation type="submission" date="2015-11" db="EMBL/GenBank/DDBJ databases">
        <title>De novo transcriptome assembly of four potential Pierce s Disease insect vectors from Arizona vineyards.</title>
        <authorList>
            <person name="Tassone E.E."/>
        </authorList>
    </citation>
    <scope>NUCLEOTIDE SEQUENCE</scope>
</reference>
<dbReference type="PANTHER" id="PTHR14659:SF1">
    <property type="entry name" value="ALPHA- AND GAMMA-ADAPTIN-BINDING PROTEIN P34"/>
    <property type="match status" value="1"/>
</dbReference>